<feature type="compositionally biased region" description="Low complexity" evidence="2">
    <location>
        <begin position="338"/>
        <end position="349"/>
    </location>
</feature>
<feature type="domain" description="PH" evidence="3">
    <location>
        <begin position="945"/>
        <end position="1055"/>
    </location>
</feature>
<proteinExistence type="predicted"/>
<dbReference type="PROSITE" id="PS50195">
    <property type="entry name" value="PX"/>
    <property type="match status" value="1"/>
</dbReference>
<dbReference type="SUPFAM" id="SSF64268">
    <property type="entry name" value="PX domain"/>
    <property type="match status" value="1"/>
</dbReference>
<reference evidence="6 7" key="1">
    <citation type="journal article" date="2020" name="ISME J.">
        <title>Uncovering the hidden diversity of litter-decomposition mechanisms in mushroom-forming fungi.</title>
        <authorList>
            <person name="Floudas D."/>
            <person name="Bentzer J."/>
            <person name="Ahren D."/>
            <person name="Johansson T."/>
            <person name="Persson P."/>
            <person name="Tunlid A."/>
        </authorList>
    </citation>
    <scope>NUCLEOTIDE SEQUENCE [LARGE SCALE GENOMIC DNA]</scope>
    <source>
        <strain evidence="6 7">CBS 101986</strain>
    </source>
</reference>
<dbReference type="GO" id="GO:0005737">
    <property type="term" value="C:cytoplasm"/>
    <property type="evidence" value="ECO:0007669"/>
    <property type="project" value="TreeGrafter"/>
</dbReference>
<dbReference type="CDD" id="cd13277">
    <property type="entry name" value="PH_Bem3"/>
    <property type="match status" value="1"/>
</dbReference>
<feature type="compositionally biased region" description="Low complexity" evidence="2">
    <location>
        <begin position="444"/>
        <end position="456"/>
    </location>
</feature>
<dbReference type="Gene3D" id="3.30.1520.10">
    <property type="entry name" value="Phox-like domain"/>
    <property type="match status" value="1"/>
</dbReference>
<dbReference type="SUPFAM" id="SSF50729">
    <property type="entry name" value="PH domain-like"/>
    <property type="match status" value="1"/>
</dbReference>
<dbReference type="SMART" id="SM00324">
    <property type="entry name" value="RhoGAP"/>
    <property type="match status" value="1"/>
</dbReference>
<keyword evidence="1" id="KW-0343">GTPase activation</keyword>
<dbReference type="InterPro" id="IPR000198">
    <property type="entry name" value="RhoGAP_dom"/>
</dbReference>
<dbReference type="OrthoDB" id="185175at2759"/>
<protein>
    <recommendedName>
        <fullName evidence="8">RhoGAP-domain-containing protein</fullName>
    </recommendedName>
</protein>
<feature type="compositionally biased region" description="Low complexity" evidence="2">
    <location>
        <begin position="251"/>
        <end position="265"/>
    </location>
</feature>
<feature type="compositionally biased region" description="Polar residues" evidence="2">
    <location>
        <begin position="586"/>
        <end position="608"/>
    </location>
</feature>
<evidence type="ECO:0008006" key="8">
    <source>
        <dbReference type="Google" id="ProtNLM"/>
    </source>
</evidence>
<feature type="compositionally biased region" description="Low complexity" evidence="2">
    <location>
        <begin position="1642"/>
        <end position="1664"/>
    </location>
</feature>
<evidence type="ECO:0000259" key="5">
    <source>
        <dbReference type="PROSITE" id="PS50238"/>
    </source>
</evidence>
<dbReference type="PANTHER" id="PTHR23176:SF129">
    <property type="entry name" value="RHO GTPASE ACTIVATING PROTEIN AT 16F, ISOFORM E-RELATED"/>
    <property type="match status" value="1"/>
</dbReference>
<dbReference type="PROSITE" id="PS50238">
    <property type="entry name" value="RHOGAP"/>
    <property type="match status" value="1"/>
</dbReference>
<feature type="compositionally biased region" description="Polar residues" evidence="2">
    <location>
        <begin position="687"/>
        <end position="707"/>
    </location>
</feature>
<feature type="compositionally biased region" description="Polar residues" evidence="2">
    <location>
        <begin position="1071"/>
        <end position="1089"/>
    </location>
</feature>
<feature type="compositionally biased region" description="Low complexity" evidence="2">
    <location>
        <begin position="359"/>
        <end position="394"/>
    </location>
</feature>
<feature type="compositionally biased region" description="Gly residues" evidence="2">
    <location>
        <begin position="301"/>
        <end position="318"/>
    </location>
</feature>
<feature type="compositionally biased region" description="Basic and acidic residues" evidence="2">
    <location>
        <begin position="1557"/>
        <end position="1566"/>
    </location>
</feature>
<comment type="caution">
    <text evidence="6">The sequence shown here is derived from an EMBL/GenBank/DDBJ whole genome shotgun (WGS) entry which is preliminary data.</text>
</comment>
<dbReference type="Pfam" id="PF00620">
    <property type="entry name" value="RhoGAP"/>
    <property type="match status" value="1"/>
</dbReference>
<feature type="compositionally biased region" description="Low complexity" evidence="2">
    <location>
        <begin position="1695"/>
        <end position="1707"/>
    </location>
</feature>
<name>A0A8H5B4K5_9AGAR</name>
<dbReference type="InterPro" id="IPR036871">
    <property type="entry name" value="PX_dom_sf"/>
</dbReference>
<keyword evidence="7" id="KW-1185">Reference proteome</keyword>
<dbReference type="GO" id="GO:0007165">
    <property type="term" value="P:signal transduction"/>
    <property type="evidence" value="ECO:0007669"/>
    <property type="project" value="InterPro"/>
</dbReference>
<feature type="compositionally biased region" description="Low complexity" evidence="2">
    <location>
        <begin position="1598"/>
        <end position="1608"/>
    </location>
</feature>
<evidence type="ECO:0000256" key="1">
    <source>
        <dbReference type="ARBA" id="ARBA00022468"/>
    </source>
</evidence>
<feature type="region of interest" description="Disordered" evidence="2">
    <location>
        <begin position="1"/>
        <end position="64"/>
    </location>
</feature>
<feature type="compositionally biased region" description="Low complexity" evidence="2">
    <location>
        <begin position="179"/>
        <end position="200"/>
    </location>
</feature>
<feature type="compositionally biased region" description="Polar residues" evidence="2">
    <location>
        <begin position="620"/>
        <end position="632"/>
    </location>
</feature>
<feature type="compositionally biased region" description="Polar residues" evidence="2">
    <location>
        <begin position="204"/>
        <end position="244"/>
    </location>
</feature>
<dbReference type="InterPro" id="IPR001849">
    <property type="entry name" value="PH_domain"/>
</dbReference>
<feature type="region of interest" description="Disordered" evidence="2">
    <location>
        <begin position="1195"/>
        <end position="1312"/>
    </location>
</feature>
<dbReference type="InterPro" id="IPR008936">
    <property type="entry name" value="Rho_GTPase_activation_prot"/>
</dbReference>
<evidence type="ECO:0000313" key="6">
    <source>
        <dbReference type="EMBL" id="KAF5316509.1"/>
    </source>
</evidence>
<evidence type="ECO:0000256" key="2">
    <source>
        <dbReference type="SAM" id="MobiDB-lite"/>
    </source>
</evidence>
<feature type="compositionally biased region" description="Gly residues" evidence="2">
    <location>
        <begin position="1708"/>
        <end position="1720"/>
    </location>
</feature>
<accession>A0A8H5B4K5</accession>
<gene>
    <name evidence="6" type="ORF">D9619_006169</name>
</gene>
<dbReference type="PANTHER" id="PTHR23176">
    <property type="entry name" value="RHO/RAC/CDC GTPASE-ACTIVATING PROTEIN"/>
    <property type="match status" value="1"/>
</dbReference>
<feature type="compositionally biased region" description="Low complexity" evidence="2">
    <location>
        <begin position="464"/>
        <end position="476"/>
    </location>
</feature>
<sequence>MAYSSYSNGLNVQATPTRDRDRHPFPQSAHPSPGPSLRQTSSSSASNSATHLPSTAGSAATPPNVSTHAVLTAEHFLKQHSSSSNPTLAALEQAVADRNVLSGQNTQLWKLIEKQRAGYNQILKELERIRGERDTYKSRLAALNVLPSSTDKRQKSSSSSNAGASMGERGSRPSLDTVSSQMSSTSSGLSQSQQRQPLPRQHSDGTPSTSTSRNGTHQLHSSRSFDPINVNANTNHGSGSNSDSGMLATPVRSNSPSSVNAPSSRQNRVPPAPLVVPNHEDGHAAYTISHSPESAISTRQPGGGFGGSGSGGGSGVGGYNSSNMRPPDSPSTATPKPQSHSQAAVQAASYPRKASLADSISSVVTGSSSLSFSSGSSHHYGTQPNTPQQQQPQNIYASPPPPSAPPVLENPFGRGSASAGGNGMNARGLGPALSSPAIIQASSLGGTTISGSTPSPLAQPPYLPQQQSQAQQQTLLDARSPPHLLSRDSRISLPDEASRYIQNMSDSPAASPRTDVFPAPRSKLSNTMFPPPPAARESEFLDMDDDGDEEGDGDSNHAERSEDGSEDEMEGEADTTAGADHPGFDASTTSATRGAENNNNPFHNTDSEGYSYAHPHAEYMSNNNTHSAPSNSSREDIIGGYGSGSGYSGGSQRKDNKSASSSRVGIDEFPLPPPSNPYHQRPPGESGHNTNNGAAPSQQGYQPSGLSRAQAPGGAKQGQAGTTADQSSYHHNSNTTQHAAEALHPHLLPTSMQDAGSGPVAVASPYLTAPAMQQPSVSSSSSISSSGHQQPQSQSQQQPQKPAVNPASFRALPLISTDLPHTTITVSHSFVRPNDRGKEVLSFIVFVNPGSGKEGWKVEKMYSDVLSLDQRVRSSVARAVVKKIVTLPEGRLWKDHAPAKVDQRKAVLEDYLQSLIQLPVKNNDEVIAFFTTDIVRDQKQAVMKAGEKEGYLTKKGKNFGGWKTRFFVLQGPVLEYYDCRGGAHLGSIMITGAQIARQHRTERPPNADDETEYRHAFLIVEAKKGPGGNHPRHVLCAESDDDRDSWVEMLVRYYTGTYSEDLIFNPASGLTSVQSPAQPRASTSSNDVARSNKPIMTRGDTKSSSISLAASDDYLRSSSPSRSVDPSPIDRQGPSAAGGLDIPKRAIDRSNLGLPSSLPDSSPLSAATNFMQDVGTAGQRANSEQGHYPDLLQQQSSQDGRRMGGSRQHSPEQHRQRSGDDGRKPFHSSLTTVSPSPTAPSASQPDRVPSPEKPESKVKISGPMNGTPIPSGFKFGGKDTPSVDPAQAASDRREKAKSRSFWGFGKASGDKQSHAAFPPRAVFGVPLEDALEVAQICNLPAIVFRSIQYLEAKKADQEEGIYRLSGSSAVIKGLKDMFNNEGDIDLLASDEYWDPHAIAGLLKSFLRELPSSILTRELHLKFLAVIDIPDAQERIRELSHLIAALPLANYSLLRALTAHLILIVQNAPVNKMTMRNVGIVFSPTLGIPAGVFSLMLGEFNRVFNVDGVEAADAGEEEADSGLLDHPVSELKRNSRQYTDAAADQMLGLSGRTLKKGATADEAHSDVGDNVSVTDHDESGTDAMTITTEGGDAPGTVESSATSASPSSAQEPQHTDGAYEYEGHDYDSSGITVVLPAGESADTTSTSSTQATPMKSPSKASAAAANRGLNVTVTMSERGNRHSRMIGLPASPRPNGTSMSGMAQAAAGGTSGGGGGDAHES</sequence>
<dbReference type="EMBL" id="JAACJJ010000042">
    <property type="protein sequence ID" value="KAF5316509.1"/>
    <property type="molecule type" value="Genomic_DNA"/>
</dbReference>
<dbReference type="SMART" id="SM00233">
    <property type="entry name" value="PH"/>
    <property type="match status" value="1"/>
</dbReference>
<dbReference type="GO" id="GO:0005096">
    <property type="term" value="F:GTPase activator activity"/>
    <property type="evidence" value="ECO:0007669"/>
    <property type="project" value="UniProtKB-KW"/>
</dbReference>
<feature type="compositionally biased region" description="Polar residues" evidence="2">
    <location>
        <begin position="288"/>
        <end position="300"/>
    </location>
</feature>
<feature type="compositionally biased region" description="Acidic residues" evidence="2">
    <location>
        <begin position="564"/>
        <end position="573"/>
    </location>
</feature>
<feature type="compositionally biased region" description="Acidic residues" evidence="2">
    <location>
        <begin position="540"/>
        <end position="553"/>
    </location>
</feature>
<feature type="compositionally biased region" description="Low complexity" evidence="2">
    <location>
        <begin position="773"/>
        <end position="800"/>
    </location>
</feature>
<feature type="compositionally biased region" description="Gly residues" evidence="2">
    <location>
        <begin position="639"/>
        <end position="649"/>
    </location>
</feature>
<feature type="compositionally biased region" description="Low complexity" evidence="2">
    <location>
        <begin position="1116"/>
        <end position="1131"/>
    </location>
</feature>
<feature type="compositionally biased region" description="Polar residues" evidence="2">
    <location>
        <begin position="1"/>
        <end position="16"/>
    </location>
</feature>
<dbReference type="SUPFAM" id="SSF48350">
    <property type="entry name" value="GTPase activation domain, GAP"/>
    <property type="match status" value="1"/>
</dbReference>
<dbReference type="InterPro" id="IPR050729">
    <property type="entry name" value="Rho-GAP"/>
</dbReference>
<evidence type="ECO:0000259" key="3">
    <source>
        <dbReference type="PROSITE" id="PS50003"/>
    </source>
</evidence>
<feature type="compositionally biased region" description="Basic and acidic residues" evidence="2">
    <location>
        <begin position="1249"/>
        <end position="1258"/>
    </location>
</feature>
<dbReference type="Pfam" id="PF00169">
    <property type="entry name" value="PH"/>
    <property type="match status" value="1"/>
</dbReference>
<feature type="compositionally biased region" description="Polar residues" evidence="2">
    <location>
        <begin position="727"/>
        <end position="738"/>
    </location>
</feature>
<feature type="region of interest" description="Disordered" evidence="2">
    <location>
        <begin position="1557"/>
        <end position="1624"/>
    </location>
</feature>
<dbReference type="InterPro" id="IPR011993">
    <property type="entry name" value="PH-like_dom_sf"/>
</dbReference>
<organism evidence="6 7">
    <name type="scientific">Psilocybe cf. subviscida</name>
    <dbReference type="NCBI Taxonomy" id="2480587"/>
    <lineage>
        <taxon>Eukaryota</taxon>
        <taxon>Fungi</taxon>
        <taxon>Dikarya</taxon>
        <taxon>Basidiomycota</taxon>
        <taxon>Agaricomycotina</taxon>
        <taxon>Agaricomycetes</taxon>
        <taxon>Agaricomycetidae</taxon>
        <taxon>Agaricales</taxon>
        <taxon>Agaricineae</taxon>
        <taxon>Strophariaceae</taxon>
        <taxon>Psilocybe</taxon>
    </lineage>
</organism>
<feature type="region of interest" description="Disordered" evidence="2">
    <location>
        <begin position="1638"/>
        <end position="1720"/>
    </location>
</feature>
<feature type="region of interest" description="Disordered" evidence="2">
    <location>
        <begin position="147"/>
        <end position="432"/>
    </location>
</feature>
<feature type="compositionally biased region" description="Polar residues" evidence="2">
    <location>
        <begin position="50"/>
        <end position="64"/>
    </location>
</feature>
<dbReference type="Gene3D" id="1.10.555.10">
    <property type="entry name" value="Rho GTPase activation protein"/>
    <property type="match status" value="1"/>
</dbReference>
<feature type="domain" description="Rho-GAP" evidence="5">
    <location>
        <begin position="1325"/>
        <end position="1538"/>
    </location>
</feature>
<dbReference type="CDD" id="cd06093">
    <property type="entry name" value="PX_domain"/>
    <property type="match status" value="1"/>
</dbReference>
<feature type="compositionally biased region" description="Low complexity" evidence="2">
    <location>
        <begin position="709"/>
        <end position="726"/>
    </location>
</feature>
<dbReference type="InterPro" id="IPR001683">
    <property type="entry name" value="PX_dom"/>
</dbReference>
<evidence type="ECO:0000259" key="4">
    <source>
        <dbReference type="PROSITE" id="PS50195"/>
    </source>
</evidence>
<evidence type="ECO:0000313" key="7">
    <source>
        <dbReference type="Proteomes" id="UP000567179"/>
    </source>
</evidence>
<dbReference type="GO" id="GO:0035091">
    <property type="term" value="F:phosphatidylinositol binding"/>
    <property type="evidence" value="ECO:0007669"/>
    <property type="project" value="InterPro"/>
</dbReference>
<feature type="compositionally biased region" description="Basic and acidic residues" evidence="2">
    <location>
        <begin position="554"/>
        <end position="563"/>
    </location>
</feature>
<dbReference type="PROSITE" id="PS50003">
    <property type="entry name" value="PH_DOMAIN"/>
    <property type="match status" value="1"/>
</dbReference>
<dbReference type="Proteomes" id="UP000567179">
    <property type="component" value="Unassembled WGS sequence"/>
</dbReference>
<feature type="domain" description="PX" evidence="4">
    <location>
        <begin position="821"/>
        <end position="937"/>
    </location>
</feature>
<feature type="region of interest" description="Disordered" evidence="2">
    <location>
        <begin position="444"/>
        <end position="738"/>
    </location>
</feature>
<feature type="region of interest" description="Disordered" evidence="2">
    <location>
        <begin position="1071"/>
        <end position="1142"/>
    </location>
</feature>
<feature type="compositionally biased region" description="Low complexity" evidence="2">
    <location>
        <begin position="1228"/>
        <end position="1243"/>
    </location>
</feature>
<dbReference type="Gene3D" id="2.30.29.30">
    <property type="entry name" value="Pleckstrin-homology domain (PH domain)/Phosphotyrosine-binding domain (PTB)"/>
    <property type="match status" value="1"/>
</dbReference>
<feature type="region of interest" description="Disordered" evidence="2">
    <location>
        <begin position="772"/>
        <end position="804"/>
    </location>
</feature>
<feature type="compositionally biased region" description="Basic and acidic residues" evidence="2">
    <location>
        <begin position="1209"/>
        <end position="1224"/>
    </location>
</feature>
<dbReference type="Pfam" id="PF00787">
    <property type="entry name" value="PX"/>
    <property type="match status" value="1"/>
</dbReference>